<dbReference type="PROSITE" id="PS50103">
    <property type="entry name" value="ZF_C3H1"/>
    <property type="match status" value="2"/>
</dbReference>
<keyword evidence="9" id="KW-1185">Reference proteome</keyword>
<dbReference type="GO" id="GO:0003950">
    <property type="term" value="F:NAD+ poly-ADP-ribosyltransferase activity"/>
    <property type="evidence" value="ECO:0007669"/>
    <property type="project" value="TreeGrafter"/>
</dbReference>
<dbReference type="AlphaFoldDB" id="A0A9Q1GFL7"/>
<dbReference type="InterPro" id="IPR000571">
    <property type="entry name" value="Znf_CCCH"/>
</dbReference>
<keyword evidence="4" id="KW-0863">Zinc-finger</keyword>
<feature type="domain" description="C3H1-type" evidence="6">
    <location>
        <begin position="156"/>
        <end position="183"/>
    </location>
</feature>
<dbReference type="OrthoDB" id="6133115at2759"/>
<evidence type="ECO:0000313" key="9">
    <source>
        <dbReference type="Proteomes" id="UP001152622"/>
    </source>
</evidence>
<comment type="similarity">
    <text evidence="3">Belongs to the ARTD/PARP family.</text>
</comment>
<feature type="compositionally biased region" description="Low complexity" evidence="5">
    <location>
        <begin position="32"/>
        <end position="42"/>
    </location>
</feature>
<evidence type="ECO:0000256" key="5">
    <source>
        <dbReference type="SAM" id="MobiDB-lite"/>
    </source>
</evidence>
<feature type="zinc finger region" description="C3H1-type" evidence="4">
    <location>
        <begin position="81"/>
        <end position="103"/>
    </location>
</feature>
<feature type="zinc finger region" description="C3H1-type" evidence="4">
    <location>
        <begin position="156"/>
        <end position="183"/>
    </location>
</feature>
<dbReference type="GO" id="GO:0008270">
    <property type="term" value="F:zinc ion binding"/>
    <property type="evidence" value="ECO:0007669"/>
    <property type="project" value="UniProtKB-KW"/>
</dbReference>
<dbReference type="GO" id="GO:1990404">
    <property type="term" value="F:NAD+-protein mono-ADP-ribosyltransferase activity"/>
    <property type="evidence" value="ECO:0007669"/>
    <property type="project" value="TreeGrafter"/>
</dbReference>
<dbReference type="Pfam" id="PF02825">
    <property type="entry name" value="WWE"/>
    <property type="match status" value="1"/>
</dbReference>
<reference evidence="8" key="1">
    <citation type="journal article" date="2023" name="Science">
        <title>Genome structures resolve the early diversification of teleost fishes.</title>
        <authorList>
            <person name="Parey E."/>
            <person name="Louis A."/>
            <person name="Montfort J."/>
            <person name="Bouchez O."/>
            <person name="Roques C."/>
            <person name="Iampietro C."/>
            <person name="Lluch J."/>
            <person name="Castinel A."/>
            <person name="Donnadieu C."/>
            <person name="Desvignes T."/>
            <person name="Floi Bucao C."/>
            <person name="Jouanno E."/>
            <person name="Wen M."/>
            <person name="Mejri S."/>
            <person name="Dirks R."/>
            <person name="Jansen H."/>
            <person name="Henkel C."/>
            <person name="Chen W.J."/>
            <person name="Zahm M."/>
            <person name="Cabau C."/>
            <person name="Klopp C."/>
            <person name="Thompson A.W."/>
            <person name="Robinson-Rechavi M."/>
            <person name="Braasch I."/>
            <person name="Lecointre G."/>
            <person name="Bobe J."/>
            <person name="Postlethwait J.H."/>
            <person name="Berthelot C."/>
            <person name="Roest Crollius H."/>
            <person name="Guiguen Y."/>
        </authorList>
    </citation>
    <scope>NUCLEOTIDE SEQUENCE</scope>
    <source>
        <strain evidence="8">WJC10195</strain>
    </source>
</reference>
<keyword evidence="2" id="KW-0539">Nucleus</keyword>
<gene>
    <name evidence="8" type="ORF">SKAU_G00035260</name>
</gene>
<feature type="domain" description="C3H1-type" evidence="6">
    <location>
        <begin position="81"/>
        <end position="103"/>
    </location>
</feature>
<organism evidence="8 9">
    <name type="scientific">Synaphobranchus kaupii</name>
    <name type="common">Kaup's arrowtooth eel</name>
    <dbReference type="NCBI Taxonomy" id="118154"/>
    <lineage>
        <taxon>Eukaryota</taxon>
        <taxon>Metazoa</taxon>
        <taxon>Chordata</taxon>
        <taxon>Craniata</taxon>
        <taxon>Vertebrata</taxon>
        <taxon>Euteleostomi</taxon>
        <taxon>Actinopterygii</taxon>
        <taxon>Neopterygii</taxon>
        <taxon>Teleostei</taxon>
        <taxon>Anguilliformes</taxon>
        <taxon>Synaphobranchidae</taxon>
        <taxon>Synaphobranchus</taxon>
    </lineage>
</organism>
<feature type="region of interest" description="Disordered" evidence="5">
    <location>
        <begin position="1"/>
        <end position="42"/>
    </location>
</feature>
<dbReference type="Proteomes" id="UP001152622">
    <property type="component" value="Chromosome 1"/>
</dbReference>
<protein>
    <submittedName>
        <fullName evidence="8">Uncharacterized protein</fullName>
    </submittedName>
</protein>
<proteinExistence type="inferred from homology"/>
<dbReference type="Gene3D" id="3.30.1370.210">
    <property type="match status" value="1"/>
</dbReference>
<dbReference type="Pfam" id="PF23466">
    <property type="entry name" value="WWE_4"/>
    <property type="match status" value="1"/>
</dbReference>
<dbReference type="PANTHER" id="PTHR45740">
    <property type="entry name" value="POLY [ADP-RIBOSE] POLYMERASE"/>
    <property type="match status" value="1"/>
</dbReference>
<sequence length="357" mass="41699">METVDMGKEGNSVNSHTMSDRSTTTRSCGSVRSTNSTKTTSSSCCCRMTRLYSRRCARITTKGRGPYGACTFKASCTKLHMCQHFIQDNCMFGHKCKRLHMIDEYGRRMLEERGLSGDIIHDLPYIYKNVFRLTAPPYTSREGIAEPVVRPAVQSEERSEICLHFLRRNCRFQDQCIRIHFNLPYKWEVFDGECWRDLRRMEEIERSYCDPRNTHSPGSRPVDFLSMSRDSDPVRRLSTASSVTKPSHYILTTEWLWYYKGDHENWIEYGRPDDKQRVTSVTSRELEAAFLTDSSAEVTVMKGHRQYFLSFQDMYQRNPKHNTKRRVRRRPRFVSITEVENKIARSRGFGLGGEELP</sequence>
<comment type="subcellular location">
    <subcellularLocation>
        <location evidence="1">Nucleus</location>
    </subcellularLocation>
</comment>
<evidence type="ECO:0000313" key="8">
    <source>
        <dbReference type="EMBL" id="KAJ8382748.1"/>
    </source>
</evidence>
<feature type="domain" description="WWE" evidence="7">
    <location>
        <begin position="242"/>
        <end position="329"/>
    </location>
</feature>
<dbReference type="PROSITE" id="PS50918">
    <property type="entry name" value="WWE"/>
    <property type="match status" value="1"/>
</dbReference>
<accession>A0A9Q1GFL7</accession>
<dbReference type="InterPro" id="IPR004170">
    <property type="entry name" value="WWE_dom"/>
</dbReference>
<name>A0A9Q1GFL7_SYNKA</name>
<evidence type="ECO:0000259" key="7">
    <source>
        <dbReference type="PROSITE" id="PS50918"/>
    </source>
</evidence>
<feature type="region of interest" description="Disordered" evidence="5">
    <location>
        <begin position="209"/>
        <end position="228"/>
    </location>
</feature>
<comment type="caution">
    <text evidence="8">The sequence shown here is derived from an EMBL/GenBank/DDBJ whole genome shotgun (WGS) entry which is preliminary data.</text>
</comment>
<evidence type="ECO:0000259" key="6">
    <source>
        <dbReference type="PROSITE" id="PS50103"/>
    </source>
</evidence>
<evidence type="ECO:0000256" key="4">
    <source>
        <dbReference type="PROSITE-ProRule" id="PRU00723"/>
    </source>
</evidence>
<dbReference type="InterPro" id="IPR051712">
    <property type="entry name" value="ARTD-AVP"/>
</dbReference>
<evidence type="ECO:0000256" key="1">
    <source>
        <dbReference type="ARBA" id="ARBA00004123"/>
    </source>
</evidence>
<dbReference type="PANTHER" id="PTHR45740:SF13">
    <property type="entry name" value="POLY (ADP-RIBOSE) POLYMERASE FAMILY, MEMBER 12B"/>
    <property type="match status" value="1"/>
</dbReference>
<feature type="compositionally biased region" description="Polar residues" evidence="5">
    <location>
        <begin position="11"/>
        <end position="31"/>
    </location>
</feature>
<dbReference type="EMBL" id="JAINUF010000001">
    <property type="protein sequence ID" value="KAJ8382748.1"/>
    <property type="molecule type" value="Genomic_DNA"/>
</dbReference>
<keyword evidence="4" id="KW-0862">Zinc</keyword>
<dbReference type="Gene3D" id="3.30.720.50">
    <property type="match status" value="1"/>
</dbReference>
<evidence type="ECO:0000256" key="2">
    <source>
        <dbReference type="ARBA" id="ARBA00023242"/>
    </source>
</evidence>
<dbReference type="InterPro" id="IPR037197">
    <property type="entry name" value="WWE_dom_sf"/>
</dbReference>
<keyword evidence="4" id="KW-0479">Metal-binding</keyword>
<evidence type="ECO:0000256" key="3">
    <source>
        <dbReference type="ARBA" id="ARBA00024347"/>
    </source>
</evidence>
<dbReference type="GO" id="GO:0005634">
    <property type="term" value="C:nucleus"/>
    <property type="evidence" value="ECO:0007669"/>
    <property type="project" value="UniProtKB-SubCell"/>
</dbReference>
<dbReference type="SUPFAM" id="SSF117839">
    <property type="entry name" value="WWE domain"/>
    <property type="match status" value="1"/>
</dbReference>